<evidence type="ECO:0008006" key="3">
    <source>
        <dbReference type="Google" id="ProtNLM"/>
    </source>
</evidence>
<organism evidence="1 2">
    <name type="scientific">Microtetraspora fusca</name>
    <dbReference type="NCBI Taxonomy" id="1997"/>
    <lineage>
        <taxon>Bacteria</taxon>
        <taxon>Bacillati</taxon>
        <taxon>Actinomycetota</taxon>
        <taxon>Actinomycetes</taxon>
        <taxon>Streptosporangiales</taxon>
        <taxon>Streptosporangiaceae</taxon>
        <taxon>Microtetraspora</taxon>
    </lineage>
</organism>
<reference evidence="1 2" key="1">
    <citation type="submission" date="2024-10" db="EMBL/GenBank/DDBJ databases">
        <title>The Natural Products Discovery Center: Release of the First 8490 Sequenced Strains for Exploring Actinobacteria Biosynthetic Diversity.</title>
        <authorList>
            <person name="Kalkreuter E."/>
            <person name="Kautsar S.A."/>
            <person name="Yang D."/>
            <person name="Bader C.D."/>
            <person name="Teijaro C.N."/>
            <person name="Fluegel L."/>
            <person name="Davis C.M."/>
            <person name="Simpson J.R."/>
            <person name="Lauterbach L."/>
            <person name="Steele A.D."/>
            <person name="Gui C."/>
            <person name="Meng S."/>
            <person name="Li G."/>
            <person name="Viehrig K."/>
            <person name="Ye F."/>
            <person name="Su P."/>
            <person name="Kiefer A.F."/>
            <person name="Nichols A."/>
            <person name="Cepeda A.J."/>
            <person name="Yan W."/>
            <person name="Fan B."/>
            <person name="Jiang Y."/>
            <person name="Adhikari A."/>
            <person name="Zheng C.-J."/>
            <person name="Schuster L."/>
            <person name="Cowan T.M."/>
            <person name="Smanski M.J."/>
            <person name="Chevrette M.G."/>
            <person name="De Carvalho L.P.S."/>
            <person name="Shen B."/>
        </authorList>
    </citation>
    <scope>NUCLEOTIDE SEQUENCE [LARGE SCALE GENOMIC DNA]</scope>
    <source>
        <strain evidence="1 2">NPDC001281</strain>
    </source>
</reference>
<dbReference type="EMBL" id="JBIAXI010000024">
    <property type="protein sequence ID" value="MFF4777606.1"/>
    <property type="molecule type" value="Genomic_DNA"/>
</dbReference>
<evidence type="ECO:0000313" key="2">
    <source>
        <dbReference type="Proteomes" id="UP001602119"/>
    </source>
</evidence>
<protein>
    <recommendedName>
        <fullName evidence="3">Transposase</fullName>
    </recommendedName>
</protein>
<dbReference type="Proteomes" id="UP001602119">
    <property type="component" value="Unassembled WGS sequence"/>
</dbReference>
<proteinExistence type="predicted"/>
<dbReference type="RefSeq" id="WP_387346106.1">
    <property type="nucleotide sequence ID" value="NZ_JBIAXI010000024.1"/>
</dbReference>
<accession>A0ABW6VFB4</accession>
<name>A0ABW6VFB4_MICFU</name>
<gene>
    <name evidence="1" type="ORF">ACFY05_32585</name>
</gene>
<comment type="caution">
    <text evidence="1">The sequence shown here is derived from an EMBL/GenBank/DDBJ whole genome shotgun (WGS) entry which is preliminary data.</text>
</comment>
<sequence length="92" mass="10309">MSTVTTVADLTPDHIGWLITVADPNPVIDHRTFKLVGLRSWTYDGQQIVALVDPTDKTPGTIGTERHYAPETACELIRQIKRTRVRRKRAAA</sequence>
<evidence type="ECO:0000313" key="1">
    <source>
        <dbReference type="EMBL" id="MFF4777606.1"/>
    </source>
</evidence>
<keyword evidence="2" id="KW-1185">Reference proteome</keyword>